<comment type="caution">
    <text evidence="1">The sequence shown here is derived from an EMBL/GenBank/DDBJ whole genome shotgun (WGS) entry which is preliminary data.</text>
</comment>
<keyword evidence="2" id="KW-1185">Reference proteome</keyword>
<sequence>MVENMGMFNARGAKGSASRPQFTMPQFRSPNIHLLLKGLLEGNLRLPLMPQVMRWSIRPLPR</sequence>
<dbReference type="Proteomes" id="UP001060085">
    <property type="component" value="Linkage Group LG05"/>
</dbReference>
<evidence type="ECO:0000313" key="1">
    <source>
        <dbReference type="EMBL" id="KAI5663784.1"/>
    </source>
</evidence>
<gene>
    <name evidence="1" type="ORF">M9H77_23107</name>
</gene>
<dbReference type="EMBL" id="CM044705">
    <property type="protein sequence ID" value="KAI5663784.1"/>
    <property type="molecule type" value="Genomic_DNA"/>
</dbReference>
<proteinExistence type="predicted"/>
<protein>
    <submittedName>
        <fullName evidence="1">Uncharacterized protein</fullName>
    </submittedName>
</protein>
<name>A0ACC0ATB1_CATRO</name>
<accession>A0ACC0ATB1</accession>
<evidence type="ECO:0000313" key="2">
    <source>
        <dbReference type="Proteomes" id="UP001060085"/>
    </source>
</evidence>
<organism evidence="1 2">
    <name type="scientific">Catharanthus roseus</name>
    <name type="common">Madagascar periwinkle</name>
    <name type="synonym">Vinca rosea</name>
    <dbReference type="NCBI Taxonomy" id="4058"/>
    <lineage>
        <taxon>Eukaryota</taxon>
        <taxon>Viridiplantae</taxon>
        <taxon>Streptophyta</taxon>
        <taxon>Embryophyta</taxon>
        <taxon>Tracheophyta</taxon>
        <taxon>Spermatophyta</taxon>
        <taxon>Magnoliopsida</taxon>
        <taxon>eudicotyledons</taxon>
        <taxon>Gunneridae</taxon>
        <taxon>Pentapetalae</taxon>
        <taxon>asterids</taxon>
        <taxon>lamiids</taxon>
        <taxon>Gentianales</taxon>
        <taxon>Apocynaceae</taxon>
        <taxon>Rauvolfioideae</taxon>
        <taxon>Vinceae</taxon>
        <taxon>Catharanthinae</taxon>
        <taxon>Catharanthus</taxon>
    </lineage>
</organism>
<reference evidence="2" key="1">
    <citation type="journal article" date="2023" name="Nat. Plants">
        <title>Single-cell RNA sequencing provides a high-resolution roadmap for understanding the multicellular compartmentation of specialized metabolism.</title>
        <authorList>
            <person name="Sun S."/>
            <person name="Shen X."/>
            <person name="Li Y."/>
            <person name="Li Y."/>
            <person name="Wang S."/>
            <person name="Li R."/>
            <person name="Zhang H."/>
            <person name="Shen G."/>
            <person name="Guo B."/>
            <person name="Wei J."/>
            <person name="Xu J."/>
            <person name="St-Pierre B."/>
            <person name="Chen S."/>
            <person name="Sun C."/>
        </authorList>
    </citation>
    <scope>NUCLEOTIDE SEQUENCE [LARGE SCALE GENOMIC DNA]</scope>
</reference>